<dbReference type="Pfam" id="PF03473">
    <property type="entry name" value="MOSC"/>
    <property type="match status" value="1"/>
</dbReference>
<dbReference type="InterPro" id="IPR005302">
    <property type="entry name" value="MoCF_Sase_C"/>
</dbReference>
<dbReference type="PANTHER" id="PTHR36930:SF1">
    <property type="entry name" value="MOSC DOMAIN-CONTAINING PROTEIN"/>
    <property type="match status" value="1"/>
</dbReference>
<dbReference type="AlphaFoldDB" id="A0AAE3J3Y8"/>
<comment type="caution">
    <text evidence="2">The sequence shown here is derived from an EMBL/GenBank/DDBJ whole genome shotgun (WGS) entry which is preliminary data.</text>
</comment>
<organism evidence="2 3">
    <name type="scientific">Halocynthiibacter halioticoli</name>
    <dbReference type="NCBI Taxonomy" id="2986804"/>
    <lineage>
        <taxon>Bacteria</taxon>
        <taxon>Pseudomonadati</taxon>
        <taxon>Pseudomonadota</taxon>
        <taxon>Alphaproteobacteria</taxon>
        <taxon>Rhodobacterales</taxon>
        <taxon>Paracoccaceae</taxon>
        <taxon>Halocynthiibacter</taxon>
    </lineage>
</organism>
<dbReference type="GO" id="GO:0030170">
    <property type="term" value="F:pyridoxal phosphate binding"/>
    <property type="evidence" value="ECO:0007669"/>
    <property type="project" value="InterPro"/>
</dbReference>
<dbReference type="Proteomes" id="UP001208041">
    <property type="component" value="Unassembled WGS sequence"/>
</dbReference>
<dbReference type="InterPro" id="IPR011037">
    <property type="entry name" value="Pyrv_Knase-like_insert_dom_sf"/>
</dbReference>
<feature type="domain" description="MOSC" evidence="1">
    <location>
        <begin position="28"/>
        <end position="183"/>
    </location>
</feature>
<reference evidence="2" key="1">
    <citation type="submission" date="2022-10" db="EMBL/GenBank/DDBJ databases">
        <authorList>
            <person name="Yue Y."/>
        </authorList>
    </citation>
    <scope>NUCLEOTIDE SEQUENCE</scope>
    <source>
        <strain evidence="2">Z654</strain>
    </source>
</reference>
<dbReference type="SUPFAM" id="SSF50800">
    <property type="entry name" value="PK beta-barrel domain-like"/>
    <property type="match status" value="1"/>
</dbReference>
<dbReference type="GO" id="GO:0030151">
    <property type="term" value="F:molybdenum ion binding"/>
    <property type="evidence" value="ECO:0007669"/>
    <property type="project" value="InterPro"/>
</dbReference>
<dbReference type="RefSeq" id="WP_263954139.1">
    <property type="nucleotide sequence ID" value="NZ_JAOYFC010000002.1"/>
</dbReference>
<name>A0AAE3J3Y8_9RHOB</name>
<sequence length="194" mass="21441">MPALKATDFFCEIVWLGCVLDRNESLLATPMDEMELTFSGPLREDHGGLTRPSCSRVITQYPRGTEIRNVRQLTIVSAEEIEEIAEALELEQLDPALLGANMVVKGIPDFTAVPPSSRLQAESGATVTIDMENQPCNLVTREIGLKHEGEGKAFRAKAAGKRGVTAWVEREGTLRRGDQLRLHIPDQRPWPHGS</sequence>
<dbReference type="PROSITE" id="PS51340">
    <property type="entry name" value="MOSC"/>
    <property type="match status" value="1"/>
</dbReference>
<evidence type="ECO:0000313" key="2">
    <source>
        <dbReference type="EMBL" id="MCV6825287.1"/>
    </source>
</evidence>
<evidence type="ECO:0000313" key="3">
    <source>
        <dbReference type="Proteomes" id="UP001208041"/>
    </source>
</evidence>
<evidence type="ECO:0000259" key="1">
    <source>
        <dbReference type="PROSITE" id="PS51340"/>
    </source>
</evidence>
<dbReference type="EMBL" id="JAOYFC010000002">
    <property type="protein sequence ID" value="MCV6825287.1"/>
    <property type="molecule type" value="Genomic_DNA"/>
</dbReference>
<keyword evidence="3" id="KW-1185">Reference proteome</keyword>
<dbReference type="Gene3D" id="2.40.33.20">
    <property type="entry name" value="PK beta-barrel domain-like"/>
    <property type="match status" value="1"/>
</dbReference>
<gene>
    <name evidence="2" type="ORF">OH136_12050</name>
</gene>
<dbReference type="InterPro" id="IPR052716">
    <property type="entry name" value="MOSC_domain"/>
</dbReference>
<accession>A0AAE3J3Y8</accession>
<protein>
    <submittedName>
        <fullName evidence="2">MOSC domain-containing protein</fullName>
    </submittedName>
</protein>
<dbReference type="PANTHER" id="PTHR36930">
    <property type="entry name" value="METAL-SULFUR CLUSTER BIOSYNTHESIS PROTEINS YUAD-RELATED"/>
    <property type="match status" value="1"/>
</dbReference>
<dbReference type="GO" id="GO:0003824">
    <property type="term" value="F:catalytic activity"/>
    <property type="evidence" value="ECO:0007669"/>
    <property type="project" value="InterPro"/>
</dbReference>
<proteinExistence type="predicted"/>